<dbReference type="Pfam" id="PF01965">
    <property type="entry name" value="DJ-1_PfpI"/>
    <property type="match status" value="1"/>
</dbReference>
<dbReference type="AlphaFoldDB" id="A0A8D5UFF2"/>
<dbReference type="InterPro" id="IPR002818">
    <property type="entry name" value="DJ-1/PfpI"/>
</dbReference>
<evidence type="ECO:0000259" key="2">
    <source>
        <dbReference type="Pfam" id="PF01965"/>
    </source>
</evidence>
<dbReference type="PROSITE" id="PS51276">
    <property type="entry name" value="PEPTIDASE_C56_PFPI"/>
    <property type="match status" value="1"/>
</dbReference>
<dbReference type="InterPro" id="IPR029062">
    <property type="entry name" value="Class_I_gatase-like"/>
</dbReference>
<feature type="domain" description="DJ-1/PfpI" evidence="2">
    <location>
        <begin position="3"/>
        <end position="164"/>
    </location>
</feature>
<sequence>MANIAVVLGNMYHDKEFEVPTEAFKKAGHKVTLVGAEAGSTVEGLYGGKQKIELSVDDAKAEDFDALFIPGGFSPDILRADQRFVAFARKFAYLEKPIFAICHGPQLLINAEVLRGRRVTGYTSIQIDLRNAGAQVFDEEVVVDGGLVTSRTPDDLDAFTRASLDVLASR</sequence>
<dbReference type="KEGG" id="pabs:JIR001_21300"/>
<evidence type="ECO:0000313" key="4">
    <source>
        <dbReference type="Proteomes" id="UP000677436"/>
    </source>
</evidence>
<dbReference type="PANTHER" id="PTHR42733:SF2">
    <property type="entry name" value="DJ-1_THIJ_PFPI FAMILY PROTEIN"/>
    <property type="match status" value="1"/>
</dbReference>
<reference evidence="3" key="1">
    <citation type="journal article" date="2013" name="Int. J. Syst. Evol. Microbiol.">
        <title>Polycladomyces abyssicola gen. nov., sp. nov., a thermophilic filamentous bacterium isolated from hemipelagic sediment.</title>
        <authorList>
            <person name="Tsubouchi T."/>
            <person name="Shimane Y."/>
            <person name="Mori K."/>
            <person name="Usui K."/>
            <person name="Hiraki T."/>
            <person name="Tame A."/>
            <person name="Uematsu K."/>
            <person name="Maruyama T."/>
            <person name="Hatada Y."/>
        </authorList>
    </citation>
    <scope>NUCLEOTIDE SEQUENCE</scope>
    <source>
        <strain evidence="3">JIR-001</strain>
    </source>
</reference>
<dbReference type="Proteomes" id="UP000677436">
    <property type="component" value="Chromosome"/>
</dbReference>
<comment type="similarity">
    <text evidence="1">Belongs to the peptidase C56 family.</text>
</comment>
<dbReference type="Gene3D" id="3.40.50.880">
    <property type="match status" value="1"/>
</dbReference>
<dbReference type="PANTHER" id="PTHR42733">
    <property type="entry name" value="DJ-1 PROTEIN"/>
    <property type="match status" value="1"/>
</dbReference>
<dbReference type="EMBL" id="AP024601">
    <property type="protein sequence ID" value="BCU82347.1"/>
    <property type="molecule type" value="Genomic_DNA"/>
</dbReference>
<reference evidence="3" key="2">
    <citation type="journal article" date="2021" name="Microbiol. Resour. Announc.">
        <title>Complete Genome Sequence of Polycladomyces abyssicola JIR-001T, Isolated from Hemipelagic Sediment in Deep Seawater.</title>
        <authorList>
            <person name="Tsubouchi T."/>
            <person name="Kaneko Y."/>
        </authorList>
    </citation>
    <scope>NUCLEOTIDE SEQUENCE</scope>
    <source>
        <strain evidence="3">JIR-001</strain>
    </source>
</reference>
<dbReference type="NCBIfam" id="TIGR01382">
    <property type="entry name" value="PfpI"/>
    <property type="match status" value="1"/>
</dbReference>
<dbReference type="CDD" id="cd03134">
    <property type="entry name" value="GATase1_PfpI_like"/>
    <property type="match status" value="1"/>
</dbReference>
<accession>A0A8D5UFF2</accession>
<evidence type="ECO:0000313" key="3">
    <source>
        <dbReference type="EMBL" id="BCU82347.1"/>
    </source>
</evidence>
<dbReference type="SUPFAM" id="SSF52317">
    <property type="entry name" value="Class I glutamine amidotransferase-like"/>
    <property type="match status" value="1"/>
</dbReference>
<dbReference type="RefSeq" id="WP_212772693.1">
    <property type="nucleotide sequence ID" value="NZ_AP024601.1"/>
</dbReference>
<gene>
    <name evidence="3" type="primary">yfkM</name>
    <name evidence="3" type="ORF">JIR001_21300</name>
</gene>
<evidence type="ECO:0000256" key="1">
    <source>
        <dbReference type="ARBA" id="ARBA00008542"/>
    </source>
</evidence>
<name>A0A8D5UFF2_9BACL</name>
<keyword evidence="4" id="KW-1185">Reference proteome</keyword>
<proteinExistence type="inferred from homology"/>
<protein>
    <submittedName>
        <fullName evidence="3">General stress protein 18</fullName>
    </submittedName>
</protein>
<dbReference type="InterPro" id="IPR006286">
    <property type="entry name" value="C56_PfpI-like"/>
</dbReference>
<organism evidence="3 4">
    <name type="scientific">Polycladomyces abyssicola</name>
    <dbReference type="NCBI Taxonomy" id="1125966"/>
    <lineage>
        <taxon>Bacteria</taxon>
        <taxon>Bacillati</taxon>
        <taxon>Bacillota</taxon>
        <taxon>Bacilli</taxon>
        <taxon>Bacillales</taxon>
        <taxon>Thermoactinomycetaceae</taxon>
        <taxon>Polycladomyces</taxon>
    </lineage>
</organism>